<keyword evidence="2" id="KW-1185">Reference proteome</keyword>
<gene>
    <name evidence="1" type="ORF">MHBO_003977</name>
</gene>
<proteinExistence type="predicted"/>
<sequence>MTISRYKTQQRLVSPALEVKAMRPSDMTLKAARKITLIMALRVMVKNVRLRRKCCAFPRSVYCDGLWLVTISTFQIKWFSFCKALLRCVPISDLD</sequence>
<organism evidence="1 2">
    <name type="scientific">Bonamia ostreae</name>
    <dbReference type="NCBI Taxonomy" id="126728"/>
    <lineage>
        <taxon>Eukaryota</taxon>
        <taxon>Sar</taxon>
        <taxon>Rhizaria</taxon>
        <taxon>Endomyxa</taxon>
        <taxon>Ascetosporea</taxon>
        <taxon>Haplosporida</taxon>
        <taxon>Bonamia</taxon>
    </lineage>
</organism>
<dbReference type="EMBL" id="JBDODL010002881">
    <property type="protein sequence ID" value="MES1922462.1"/>
    <property type="molecule type" value="Genomic_DNA"/>
</dbReference>
<protein>
    <submittedName>
        <fullName evidence="1">Uncharacterized protein</fullName>
    </submittedName>
</protein>
<comment type="caution">
    <text evidence="1">The sequence shown here is derived from an EMBL/GenBank/DDBJ whole genome shotgun (WGS) entry which is preliminary data.</text>
</comment>
<evidence type="ECO:0000313" key="2">
    <source>
        <dbReference type="Proteomes" id="UP001439008"/>
    </source>
</evidence>
<evidence type="ECO:0000313" key="1">
    <source>
        <dbReference type="EMBL" id="MES1922462.1"/>
    </source>
</evidence>
<dbReference type="Proteomes" id="UP001439008">
    <property type="component" value="Unassembled WGS sequence"/>
</dbReference>
<reference evidence="1 2" key="1">
    <citation type="journal article" date="2024" name="BMC Biol.">
        <title>Comparative genomics of Ascetosporea gives new insight into the evolutionary basis for animal parasitism in Rhizaria.</title>
        <authorList>
            <person name="Hiltunen Thoren M."/>
            <person name="Onut-Brannstrom I."/>
            <person name="Alfjorden A."/>
            <person name="Peckova H."/>
            <person name="Swords F."/>
            <person name="Hooper C."/>
            <person name="Holzer A.S."/>
            <person name="Bass D."/>
            <person name="Burki F."/>
        </authorList>
    </citation>
    <scope>NUCLEOTIDE SEQUENCE [LARGE SCALE GENOMIC DNA]</scope>
    <source>
        <strain evidence="1">20-A016</strain>
    </source>
</reference>
<name>A0ABV2ASV2_9EUKA</name>
<accession>A0ABV2ASV2</accession>